<dbReference type="InterPro" id="IPR013325">
    <property type="entry name" value="RNA_pol_sigma_r2"/>
</dbReference>
<dbReference type="PANTHER" id="PTHR30603:SF47">
    <property type="entry name" value="RNA POLYMERASE SIGMA FACTOR SIGD, CHLOROPLASTIC"/>
    <property type="match status" value="1"/>
</dbReference>
<dbReference type="GO" id="GO:0016987">
    <property type="term" value="F:sigma factor activity"/>
    <property type="evidence" value="ECO:0007669"/>
    <property type="project" value="UniProtKB-KW"/>
</dbReference>
<proteinExistence type="predicted"/>
<keyword evidence="1" id="KW-0805">Transcription regulation</keyword>
<dbReference type="PRINTS" id="PR00046">
    <property type="entry name" value="SIGMA70FCT"/>
</dbReference>
<keyword evidence="7" id="KW-1185">Reference proteome</keyword>
<dbReference type="GO" id="GO:0006352">
    <property type="term" value="P:DNA-templated transcription initiation"/>
    <property type="evidence" value="ECO:0007669"/>
    <property type="project" value="InterPro"/>
</dbReference>
<feature type="domain" description="RNA polymerase sigma-70" evidence="5">
    <location>
        <begin position="60"/>
        <end position="73"/>
    </location>
</feature>
<dbReference type="CDD" id="cd06171">
    <property type="entry name" value="Sigma70_r4"/>
    <property type="match status" value="1"/>
</dbReference>
<protein>
    <submittedName>
        <fullName evidence="6">Sigma-70 family RNA polymerase sigma factor</fullName>
    </submittedName>
</protein>
<dbReference type="InterPro" id="IPR007627">
    <property type="entry name" value="RNA_pol_sigma70_r2"/>
</dbReference>
<evidence type="ECO:0000313" key="6">
    <source>
        <dbReference type="EMBL" id="TYB31947.1"/>
    </source>
</evidence>
<dbReference type="InterPro" id="IPR014284">
    <property type="entry name" value="RNA_pol_sigma-70_dom"/>
</dbReference>
<evidence type="ECO:0000256" key="1">
    <source>
        <dbReference type="ARBA" id="ARBA00023015"/>
    </source>
</evidence>
<keyword evidence="2" id="KW-0731">Sigma factor</keyword>
<dbReference type="InterPro" id="IPR013324">
    <property type="entry name" value="RNA_pol_sigma_r3/r4-like"/>
</dbReference>
<dbReference type="Proteomes" id="UP000324143">
    <property type="component" value="Unassembled WGS sequence"/>
</dbReference>
<name>A0A5D0ME58_9BACT</name>
<evidence type="ECO:0000256" key="3">
    <source>
        <dbReference type="ARBA" id="ARBA00023125"/>
    </source>
</evidence>
<dbReference type="SUPFAM" id="SSF88659">
    <property type="entry name" value="Sigma3 and sigma4 domains of RNA polymerase sigma factors"/>
    <property type="match status" value="1"/>
</dbReference>
<dbReference type="GO" id="GO:0003677">
    <property type="term" value="F:DNA binding"/>
    <property type="evidence" value="ECO:0007669"/>
    <property type="project" value="UniProtKB-KW"/>
</dbReference>
<organism evidence="6 7">
    <name type="scientific">Candidatus Mcinerneyibacterium aminivorans</name>
    <dbReference type="NCBI Taxonomy" id="2703815"/>
    <lineage>
        <taxon>Bacteria</taxon>
        <taxon>Candidatus Macinerneyibacteriota</taxon>
        <taxon>Candidatus Mcinerneyibacteria</taxon>
        <taxon>Candidatus Mcinerneyibacteriales</taxon>
        <taxon>Candidatus Mcinerneyibacteriaceae</taxon>
        <taxon>Candidatus Mcinerneyibacterium</taxon>
    </lineage>
</organism>
<dbReference type="PROSITE" id="PS00018">
    <property type="entry name" value="EF_HAND_1"/>
    <property type="match status" value="1"/>
</dbReference>
<dbReference type="SUPFAM" id="SSF88946">
    <property type="entry name" value="Sigma2 domain of RNA polymerase sigma factors"/>
    <property type="match status" value="1"/>
</dbReference>
<dbReference type="Pfam" id="PF04542">
    <property type="entry name" value="Sigma70_r2"/>
    <property type="match status" value="1"/>
</dbReference>
<dbReference type="InterPro" id="IPR050239">
    <property type="entry name" value="Sigma-70_RNA_pol_init_factors"/>
</dbReference>
<dbReference type="PANTHER" id="PTHR30603">
    <property type="entry name" value="RNA POLYMERASE SIGMA FACTOR RPO"/>
    <property type="match status" value="1"/>
</dbReference>
<keyword evidence="3" id="KW-0238">DNA-binding</keyword>
<accession>A0A5D0ME58</accession>
<gene>
    <name evidence="6" type="ORF">FXF47_01540</name>
</gene>
<dbReference type="EMBL" id="VSIX01000016">
    <property type="protein sequence ID" value="TYB31947.1"/>
    <property type="molecule type" value="Genomic_DNA"/>
</dbReference>
<reference evidence="6" key="1">
    <citation type="submission" date="2019-08" db="EMBL/GenBank/DDBJ databases">
        <title>Genomic characterization of a novel candidate phylum (ARYD3) from a high temperature, high salinity tertiary oil reservoir in north central Oklahoma, USA.</title>
        <authorList>
            <person name="Youssef N.H."/>
            <person name="Yadav A."/>
            <person name="Elshahed M.S."/>
        </authorList>
    </citation>
    <scope>NUCLEOTIDE SEQUENCE [LARGE SCALE GENOMIC DNA]</scope>
    <source>
        <strain evidence="6">ARYD3</strain>
    </source>
</reference>
<dbReference type="Gene3D" id="1.10.601.10">
    <property type="entry name" value="RNA Polymerase Primary Sigma Factor"/>
    <property type="match status" value="1"/>
</dbReference>
<dbReference type="InterPro" id="IPR007630">
    <property type="entry name" value="RNA_pol_sigma70_r4"/>
</dbReference>
<keyword evidence="4" id="KW-0804">Transcription</keyword>
<sequence length="251" mass="29457">MLNKYFEDVSKTGKINFEDLKREINAAEIPEDYHEVIRSNLKLVISIAKKYTKSGYPFEDLIQEGNIGLIKAAKKFNPDLGYQFSTYACWWIRNQIQRAIYNKKNLIRIPVNKMRKYFKYKYSTKDKSDKDKKAFNKLKNQIPSSYFSLEAPIKDDPEYSTLESILEVDEQSPDQEAAMDEQKKLIGKILDKLPEKKKFIIRYRYGFIDGEKHSLKEIGNMLGISSEAVRQNEIRALKQLREDFTTILKNL</sequence>
<dbReference type="Gene3D" id="1.20.140.160">
    <property type="match status" value="1"/>
</dbReference>
<evidence type="ECO:0000259" key="5">
    <source>
        <dbReference type="PROSITE" id="PS00715"/>
    </source>
</evidence>
<dbReference type="Pfam" id="PF04545">
    <property type="entry name" value="Sigma70_r4"/>
    <property type="match status" value="1"/>
</dbReference>
<evidence type="ECO:0000256" key="4">
    <source>
        <dbReference type="ARBA" id="ARBA00023163"/>
    </source>
</evidence>
<evidence type="ECO:0000256" key="2">
    <source>
        <dbReference type="ARBA" id="ARBA00023082"/>
    </source>
</evidence>
<dbReference type="NCBIfam" id="TIGR02937">
    <property type="entry name" value="sigma70-ECF"/>
    <property type="match status" value="1"/>
</dbReference>
<dbReference type="InterPro" id="IPR018247">
    <property type="entry name" value="EF_Hand_1_Ca_BS"/>
</dbReference>
<comment type="caution">
    <text evidence="6">The sequence shown here is derived from an EMBL/GenBank/DDBJ whole genome shotgun (WGS) entry which is preliminary data.</text>
</comment>
<dbReference type="InterPro" id="IPR000943">
    <property type="entry name" value="RNA_pol_sigma70"/>
</dbReference>
<dbReference type="AlphaFoldDB" id="A0A5D0ME58"/>
<dbReference type="PIRSF" id="PIRSF000770">
    <property type="entry name" value="RNA_pol_sigma-SigE/K"/>
    <property type="match status" value="1"/>
</dbReference>
<dbReference type="PROSITE" id="PS00715">
    <property type="entry name" value="SIGMA70_1"/>
    <property type="match status" value="1"/>
</dbReference>
<evidence type="ECO:0000313" key="7">
    <source>
        <dbReference type="Proteomes" id="UP000324143"/>
    </source>
</evidence>